<dbReference type="InterPro" id="IPR012573">
    <property type="entry name" value="Meleagrin/Cygnin"/>
</dbReference>
<feature type="signal peptide" evidence="1">
    <location>
        <begin position="1"/>
        <end position="21"/>
    </location>
</feature>
<protein>
    <submittedName>
        <fullName evidence="2">Cygnin</fullName>
    </submittedName>
</protein>
<dbReference type="Gene3D" id="3.10.360.10">
    <property type="entry name" value="Antimicrobial Peptide, Beta-defensin 2, Chain A"/>
    <property type="match status" value="1"/>
</dbReference>
<proteinExistence type="predicted"/>
<accession>A0A091LZV2</accession>
<feature type="chain" id="PRO_5001878337" evidence="1">
    <location>
        <begin position="22"/>
        <end position="62"/>
    </location>
</feature>
<evidence type="ECO:0000256" key="1">
    <source>
        <dbReference type="SAM" id="SignalP"/>
    </source>
</evidence>
<keyword evidence="1" id="KW-0732">Signal</keyword>
<dbReference type="AlphaFoldDB" id="A0A091LZV2"/>
<evidence type="ECO:0000313" key="2">
    <source>
        <dbReference type="EMBL" id="KFP65128.1"/>
    </source>
</evidence>
<name>A0A091LZV2_CARIC</name>
<keyword evidence="3" id="KW-1185">Reference proteome</keyword>
<feature type="non-terminal residue" evidence="2">
    <location>
        <position position="1"/>
    </location>
</feature>
<reference evidence="2 3" key="1">
    <citation type="submission" date="2014-04" db="EMBL/GenBank/DDBJ databases">
        <title>Genome evolution of avian class.</title>
        <authorList>
            <person name="Zhang G."/>
            <person name="Li C."/>
        </authorList>
    </citation>
    <scope>NUCLEOTIDE SEQUENCE [LARGE SCALE GENOMIC DNA]</scope>
    <source>
        <strain evidence="2">BGI_N322</strain>
    </source>
</reference>
<dbReference type="EMBL" id="KK517077">
    <property type="protein sequence ID" value="KFP65128.1"/>
    <property type="molecule type" value="Genomic_DNA"/>
</dbReference>
<gene>
    <name evidence="2" type="ORF">N322_00616</name>
</gene>
<dbReference type="Pfam" id="PF08189">
    <property type="entry name" value="Meleagrin"/>
    <property type="match status" value="1"/>
</dbReference>
<organism evidence="2 3">
    <name type="scientific">Cariama cristata</name>
    <name type="common">Red-legged seriema</name>
    <dbReference type="NCBI Taxonomy" id="54380"/>
    <lineage>
        <taxon>Eukaryota</taxon>
        <taxon>Metazoa</taxon>
        <taxon>Chordata</taxon>
        <taxon>Craniata</taxon>
        <taxon>Vertebrata</taxon>
        <taxon>Euteleostomi</taxon>
        <taxon>Archelosauria</taxon>
        <taxon>Archosauria</taxon>
        <taxon>Dinosauria</taxon>
        <taxon>Saurischia</taxon>
        <taxon>Theropoda</taxon>
        <taxon>Coelurosauria</taxon>
        <taxon>Aves</taxon>
        <taxon>Neognathae</taxon>
        <taxon>Neoaves</taxon>
        <taxon>Telluraves</taxon>
        <taxon>Australaves</taxon>
        <taxon>Cariamiformes</taxon>
        <taxon>Cariamidae</taxon>
        <taxon>Cariama</taxon>
    </lineage>
</organism>
<dbReference type="Proteomes" id="UP000054116">
    <property type="component" value="Unassembled WGS sequence"/>
</dbReference>
<sequence>RFLYLVFTAFLLVFLAVPGSGQVRKDCHKVGCCSCKCTKLDVSSFSSDCKYYCCVSPSWKGK</sequence>
<feature type="non-terminal residue" evidence="2">
    <location>
        <position position="62"/>
    </location>
</feature>
<evidence type="ECO:0000313" key="3">
    <source>
        <dbReference type="Proteomes" id="UP000054116"/>
    </source>
</evidence>